<dbReference type="CDD" id="cd00199">
    <property type="entry name" value="WAP"/>
    <property type="match status" value="1"/>
</dbReference>
<dbReference type="GO" id="GO:0019731">
    <property type="term" value="P:antibacterial humoral response"/>
    <property type="evidence" value="ECO:0007669"/>
    <property type="project" value="TreeGrafter"/>
</dbReference>
<sequence>MLFKLTAILVAFIALGPALFGKKNAGDSTAGQCPEVTPGQVGTCVEACSNDSICATGQLCCSNGCGHTCQDAVFADSQMQATAPPDNVAEKMTTSPLVTVTMVTTLLISMLYIP</sequence>
<gene>
    <name evidence="3" type="primary">ANOS1</name>
    <name evidence="3" type="ORF">BLAG_LOCUS8035</name>
</gene>
<evidence type="ECO:0000259" key="2">
    <source>
        <dbReference type="PROSITE" id="PS51390"/>
    </source>
</evidence>
<dbReference type="InterPro" id="IPR008197">
    <property type="entry name" value="WAP_dom"/>
</dbReference>
<dbReference type="SMART" id="SM00217">
    <property type="entry name" value="WAP"/>
    <property type="match status" value="1"/>
</dbReference>
<dbReference type="AlphaFoldDB" id="A0A8J9Z1E4"/>
<organism evidence="3 4">
    <name type="scientific">Branchiostoma lanceolatum</name>
    <name type="common">Common lancelet</name>
    <name type="synonym">Amphioxus lanceolatum</name>
    <dbReference type="NCBI Taxonomy" id="7740"/>
    <lineage>
        <taxon>Eukaryota</taxon>
        <taxon>Metazoa</taxon>
        <taxon>Chordata</taxon>
        <taxon>Cephalochordata</taxon>
        <taxon>Leptocardii</taxon>
        <taxon>Amphioxiformes</taxon>
        <taxon>Branchiostomatidae</taxon>
        <taxon>Branchiostoma</taxon>
    </lineage>
</organism>
<dbReference type="GO" id="GO:0005615">
    <property type="term" value="C:extracellular space"/>
    <property type="evidence" value="ECO:0007669"/>
    <property type="project" value="TreeGrafter"/>
</dbReference>
<dbReference type="GO" id="GO:0004867">
    <property type="term" value="F:serine-type endopeptidase inhibitor activity"/>
    <property type="evidence" value="ECO:0007669"/>
    <property type="project" value="TreeGrafter"/>
</dbReference>
<dbReference type="Proteomes" id="UP000838412">
    <property type="component" value="Chromosome 14"/>
</dbReference>
<dbReference type="OrthoDB" id="6060011at2759"/>
<keyword evidence="4" id="KW-1185">Reference proteome</keyword>
<evidence type="ECO:0000256" key="1">
    <source>
        <dbReference type="SAM" id="SignalP"/>
    </source>
</evidence>
<accession>A0A8J9Z1E4</accession>
<dbReference type="PROSITE" id="PS51390">
    <property type="entry name" value="WAP"/>
    <property type="match status" value="1"/>
</dbReference>
<protein>
    <submittedName>
        <fullName evidence="3">ANOS1 protein</fullName>
    </submittedName>
</protein>
<feature type="domain" description="WAP" evidence="2">
    <location>
        <begin position="26"/>
        <end position="73"/>
    </location>
</feature>
<dbReference type="Pfam" id="PF00095">
    <property type="entry name" value="WAP"/>
    <property type="match status" value="1"/>
</dbReference>
<dbReference type="EMBL" id="OV696699">
    <property type="protein sequence ID" value="CAH1245819.1"/>
    <property type="molecule type" value="Genomic_DNA"/>
</dbReference>
<keyword evidence="1" id="KW-0732">Signal</keyword>
<feature type="signal peptide" evidence="1">
    <location>
        <begin position="1"/>
        <end position="21"/>
    </location>
</feature>
<dbReference type="SUPFAM" id="SSF57256">
    <property type="entry name" value="Elafin-like"/>
    <property type="match status" value="1"/>
</dbReference>
<dbReference type="Gene3D" id="4.10.75.10">
    <property type="entry name" value="Elafin-like"/>
    <property type="match status" value="1"/>
</dbReference>
<name>A0A8J9Z1E4_BRALA</name>
<evidence type="ECO:0000313" key="4">
    <source>
        <dbReference type="Proteomes" id="UP000838412"/>
    </source>
</evidence>
<dbReference type="InterPro" id="IPR050514">
    <property type="entry name" value="WAP_four-disulfide_core"/>
</dbReference>
<feature type="chain" id="PRO_5035464451" evidence="1">
    <location>
        <begin position="22"/>
        <end position="114"/>
    </location>
</feature>
<dbReference type="PANTHER" id="PTHR19441">
    <property type="entry name" value="WHEY ACDIC PROTEIN WAP"/>
    <property type="match status" value="1"/>
</dbReference>
<proteinExistence type="predicted"/>
<dbReference type="InterPro" id="IPR036645">
    <property type="entry name" value="Elafin-like_sf"/>
</dbReference>
<dbReference type="GO" id="GO:0045087">
    <property type="term" value="P:innate immune response"/>
    <property type="evidence" value="ECO:0007669"/>
    <property type="project" value="TreeGrafter"/>
</dbReference>
<reference evidence="3" key="1">
    <citation type="submission" date="2022-01" db="EMBL/GenBank/DDBJ databases">
        <authorList>
            <person name="Braso-Vives M."/>
        </authorList>
    </citation>
    <scope>NUCLEOTIDE SEQUENCE</scope>
</reference>
<dbReference type="OMA" id="VFADSQM"/>
<dbReference type="PANTHER" id="PTHR19441:SF91">
    <property type="entry name" value="WAP DOMAIN-CONTAINING PROTEIN"/>
    <property type="match status" value="1"/>
</dbReference>
<evidence type="ECO:0000313" key="3">
    <source>
        <dbReference type="EMBL" id="CAH1245819.1"/>
    </source>
</evidence>